<dbReference type="PANTHER" id="PTHR43023:SF6">
    <property type="entry name" value="INTERMEMBRANE PHOSPHOLIPID TRANSPORT SYSTEM ATP-BINDING PROTEIN MLAF"/>
    <property type="match status" value="1"/>
</dbReference>
<dbReference type="GO" id="GO:0016887">
    <property type="term" value="F:ATP hydrolysis activity"/>
    <property type="evidence" value="ECO:0007669"/>
    <property type="project" value="InterPro"/>
</dbReference>
<dbReference type="PANTHER" id="PTHR43023">
    <property type="entry name" value="PROTEIN TRIGALACTOSYLDIACYLGLYCEROL 3, CHLOROPLASTIC"/>
    <property type="match status" value="1"/>
</dbReference>
<keyword evidence="5" id="KW-0472">Membrane</keyword>
<organism evidence="7 8">
    <name type="scientific">Nocardioides zeae</name>
    <dbReference type="NCBI Taxonomy" id="1457234"/>
    <lineage>
        <taxon>Bacteria</taxon>
        <taxon>Bacillati</taxon>
        <taxon>Actinomycetota</taxon>
        <taxon>Actinomycetes</taxon>
        <taxon>Propionibacteriales</taxon>
        <taxon>Nocardioidaceae</taxon>
        <taxon>Nocardioides</taxon>
    </lineage>
</organism>
<feature type="transmembrane region" description="Helical" evidence="5">
    <location>
        <begin position="378"/>
        <end position="400"/>
    </location>
</feature>
<dbReference type="Gene3D" id="3.40.50.300">
    <property type="entry name" value="P-loop containing nucleotide triphosphate hydrolases"/>
    <property type="match status" value="1"/>
</dbReference>
<name>A0A6P0HGC3_9ACTN</name>
<dbReference type="GO" id="GO:0005524">
    <property type="term" value="F:ATP binding"/>
    <property type="evidence" value="ECO:0007669"/>
    <property type="project" value="UniProtKB-KW"/>
</dbReference>
<evidence type="ECO:0000313" key="7">
    <source>
        <dbReference type="EMBL" id="NEN77337.1"/>
    </source>
</evidence>
<feature type="transmembrane region" description="Helical" evidence="5">
    <location>
        <begin position="407"/>
        <end position="426"/>
    </location>
</feature>
<dbReference type="InterPro" id="IPR003439">
    <property type="entry name" value="ABC_transporter-like_ATP-bd"/>
</dbReference>
<dbReference type="InterPro" id="IPR027417">
    <property type="entry name" value="P-loop_NTPase"/>
</dbReference>
<gene>
    <name evidence="7" type="ORF">G3T38_03505</name>
</gene>
<dbReference type="AlphaFoldDB" id="A0A6P0HGC3"/>
<evidence type="ECO:0000313" key="8">
    <source>
        <dbReference type="Proteomes" id="UP000468687"/>
    </source>
</evidence>
<dbReference type="PROSITE" id="PS50893">
    <property type="entry name" value="ABC_TRANSPORTER_2"/>
    <property type="match status" value="1"/>
</dbReference>
<feature type="domain" description="ABC transporter" evidence="6">
    <location>
        <begin position="5"/>
        <end position="241"/>
    </location>
</feature>
<keyword evidence="2" id="KW-0547">Nucleotide-binding</keyword>
<proteinExistence type="predicted"/>
<reference evidence="7 8" key="1">
    <citation type="journal article" date="2014" name="Int. J. Syst. Evol. Microbiol.">
        <title>Nocardioides zeae sp. nov., isolated from the stem of Zea mays.</title>
        <authorList>
            <person name="Glaeser S.P."/>
            <person name="McInroy J.A."/>
            <person name="Busse H.J."/>
            <person name="Kampfer P."/>
        </authorList>
    </citation>
    <scope>NUCLEOTIDE SEQUENCE [LARGE SCALE GENOMIC DNA]</scope>
    <source>
        <strain evidence="7 8">JCM 30728</strain>
    </source>
</reference>
<dbReference type="EMBL" id="JAAGXA010000002">
    <property type="protein sequence ID" value="NEN77337.1"/>
    <property type="molecule type" value="Genomic_DNA"/>
</dbReference>
<evidence type="ECO:0000259" key="6">
    <source>
        <dbReference type="PROSITE" id="PS50893"/>
    </source>
</evidence>
<dbReference type="InterPro" id="IPR003593">
    <property type="entry name" value="AAA+_ATPase"/>
</dbReference>
<dbReference type="PROSITE" id="PS00211">
    <property type="entry name" value="ABC_TRANSPORTER_1"/>
    <property type="match status" value="1"/>
</dbReference>
<dbReference type="Pfam" id="PF02405">
    <property type="entry name" value="MlaE"/>
    <property type="match status" value="1"/>
</dbReference>
<dbReference type="Proteomes" id="UP000468687">
    <property type="component" value="Unassembled WGS sequence"/>
</dbReference>
<keyword evidence="3 7" id="KW-0067">ATP-binding</keyword>
<feature type="transmembrane region" description="Helical" evidence="5">
    <location>
        <begin position="473"/>
        <end position="495"/>
    </location>
</feature>
<protein>
    <submittedName>
        <fullName evidence="7">ATP-binding cassette domain-containing protein</fullName>
    </submittedName>
</protein>
<keyword evidence="1" id="KW-0813">Transport</keyword>
<keyword evidence="8" id="KW-1185">Reference proteome</keyword>
<dbReference type="InterPro" id="IPR017871">
    <property type="entry name" value="ABC_transporter-like_CS"/>
</dbReference>
<accession>A0A6P0HGC3</accession>
<feature type="transmembrane region" description="Helical" evidence="5">
    <location>
        <begin position="432"/>
        <end position="452"/>
    </location>
</feature>
<evidence type="ECO:0000256" key="5">
    <source>
        <dbReference type="SAM" id="Phobius"/>
    </source>
</evidence>
<keyword evidence="5" id="KW-0812">Transmembrane</keyword>
<feature type="transmembrane region" description="Helical" evidence="5">
    <location>
        <begin position="563"/>
        <end position="587"/>
    </location>
</feature>
<sequence length="595" mass="63422">MGGTVEVTGLTKSYGRQNIWRDVSLTLEPGEITALLGPSGTGKSVFLKSVMGLVRPEAGRILVDGVDMVSAKESQRLELRRRFGVLFQDGALFGSMNVYDNVAFPLRQHTKLPEREIRQRVLEKLDMVGLVGQEHKVPGEISGGMKKRAGLARALVTDPSIILIDEPDSGLDPVRTSNLAQLLMEVSTATDATMLVVTHNIELARTLPDNLGMLYRRELVMFGPREQFLLTDHPVVSQFMSGDPDGPIGMSEEADHRRTDATDPYPAAPVGPGGPTGTALLSRHAGARSIEVLPRQLVSRTGFPRAATTRHRERIDSGAARLHVAPDDEVDREPPLLPRSAAVTRALRTTGDLFALALDTVRATFRRPFAARELLEQFWFVVSVSWVPAMLVAIPFGAVIALQLGTLTRQIGAQSFTGAASVLAVVQQAAPIVTTLVIAGAGGAAICAALGARRTRDEIDALRVMGVDPVQHLVVPRVIACILAAVLLNGLVSVVGVIGGYVFNVIVQGGTPGAYLSSFTALAQLSDLWVGELKAVIFGFIAGIVACHRGLNAAGGPKGVGDAVNQAVVVTFLLLFFVNFVITTLYLQLVPGKGA</sequence>
<dbReference type="SMART" id="SM00382">
    <property type="entry name" value="AAA"/>
    <property type="match status" value="1"/>
</dbReference>
<evidence type="ECO:0000256" key="4">
    <source>
        <dbReference type="SAM" id="MobiDB-lite"/>
    </source>
</evidence>
<evidence type="ECO:0000256" key="1">
    <source>
        <dbReference type="ARBA" id="ARBA00022448"/>
    </source>
</evidence>
<dbReference type="Pfam" id="PF00005">
    <property type="entry name" value="ABC_tran"/>
    <property type="match status" value="1"/>
</dbReference>
<comment type="caution">
    <text evidence="7">The sequence shown here is derived from an EMBL/GenBank/DDBJ whole genome shotgun (WGS) entry which is preliminary data.</text>
</comment>
<feature type="region of interest" description="Disordered" evidence="4">
    <location>
        <begin position="243"/>
        <end position="269"/>
    </location>
</feature>
<evidence type="ECO:0000256" key="3">
    <source>
        <dbReference type="ARBA" id="ARBA00022840"/>
    </source>
</evidence>
<dbReference type="InterPro" id="IPR030802">
    <property type="entry name" value="Permease_MalE"/>
</dbReference>
<keyword evidence="5" id="KW-1133">Transmembrane helix</keyword>
<dbReference type="GO" id="GO:0043190">
    <property type="term" value="C:ATP-binding cassette (ABC) transporter complex"/>
    <property type="evidence" value="ECO:0007669"/>
    <property type="project" value="InterPro"/>
</dbReference>
<feature type="transmembrane region" description="Helical" evidence="5">
    <location>
        <begin position="535"/>
        <end position="551"/>
    </location>
</feature>
<dbReference type="SUPFAM" id="SSF52540">
    <property type="entry name" value="P-loop containing nucleoside triphosphate hydrolases"/>
    <property type="match status" value="1"/>
</dbReference>
<evidence type="ECO:0000256" key="2">
    <source>
        <dbReference type="ARBA" id="ARBA00022741"/>
    </source>
</evidence>